<dbReference type="AlphaFoldDB" id="A0A673ZXB3"/>
<keyword evidence="5" id="KW-1185">Reference proteome</keyword>
<proteinExistence type="inferred from homology"/>
<reference evidence="4" key="1">
    <citation type="submission" date="2025-08" db="UniProtKB">
        <authorList>
            <consortium name="Ensembl"/>
        </authorList>
    </citation>
    <scope>IDENTIFICATION</scope>
</reference>
<evidence type="ECO:0000256" key="1">
    <source>
        <dbReference type="ARBA" id="ARBA00007949"/>
    </source>
</evidence>
<dbReference type="SUPFAM" id="SSF53474">
    <property type="entry name" value="alpha/beta-Hydrolases"/>
    <property type="match status" value="1"/>
</dbReference>
<dbReference type="Pfam" id="PF12394">
    <property type="entry name" value="DUF3657"/>
    <property type="match status" value="1"/>
</dbReference>
<reference evidence="4" key="2">
    <citation type="submission" date="2025-09" db="UniProtKB">
        <authorList>
            <consortium name="Ensembl"/>
        </authorList>
    </citation>
    <scope>IDENTIFICATION</scope>
</reference>
<dbReference type="Pfam" id="PF05057">
    <property type="entry name" value="DUF676"/>
    <property type="match status" value="1"/>
</dbReference>
<evidence type="ECO:0000313" key="5">
    <source>
        <dbReference type="Proteomes" id="UP000472277"/>
    </source>
</evidence>
<dbReference type="FunFam" id="3.40.50.1820:FF:000004">
    <property type="entry name" value="Protein FAM135A isoform a"/>
    <property type="match status" value="1"/>
</dbReference>
<dbReference type="Proteomes" id="UP000472277">
    <property type="component" value="Chromosome 5"/>
</dbReference>
<dbReference type="PANTHER" id="PTHR12482:SF40">
    <property type="entry name" value="PROTEIN FAM135A"/>
    <property type="match status" value="1"/>
</dbReference>
<feature type="compositionally biased region" description="Polar residues" evidence="2">
    <location>
        <begin position="635"/>
        <end position="656"/>
    </location>
</feature>
<protein>
    <submittedName>
        <fullName evidence="4">Family with sequence similarity 135 member A</fullName>
    </submittedName>
</protein>
<dbReference type="Gene3D" id="3.40.50.1820">
    <property type="entry name" value="alpha/beta hydrolase"/>
    <property type="match status" value="1"/>
</dbReference>
<organism evidence="4 5">
    <name type="scientific">Salmo trutta</name>
    <name type="common">Brown trout</name>
    <dbReference type="NCBI Taxonomy" id="8032"/>
    <lineage>
        <taxon>Eukaryota</taxon>
        <taxon>Metazoa</taxon>
        <taxon>Chordata</taxon>
        <taxon>Craniata</taxon>
        <taxon>Vertebrata</taxon>
        <taxon>Euteleostomi</taxon>
        <taxon>Actinopterygii</taxon>
        <taxon>Neopterygii</taxon>
        <taxon>Teleostei</taxon>
        <taxon>Protacanthopterygii</taxon>
        <taxon>Salmoniformes</taxon>
        <taxon>Salmonidae</taxon>
        <taxon>Salmoninae</taxon>
        <taxon>Salmo</taxon>
    </lineage>
</organism>
<dbReference type="InterPro" id="IPR022122">
    <property type="entry name" value="DUF3657"/>
</dbReference>
<dbReference type="InterPro" id="IPR029058">
    <property type="entry name" value="AB_hydrolase_fold"/>
</dbReference>
<dbReference type="PANTHER" id="PTHR12482">
    <property type="entry name" value="LIPASE ROG1-RELATED-RELATED"/>
    <property type="match status" value="1"/>
</dbReference>
<comment type="similarity">
    <text evidence="1">Belongs to the FAM135 family.</text>
</comment>
<gene>
    <name evidence="4" type="primary">FAM135A</name>
    <name evidence="4" type="synonym">LOC115193529</name>
</gene>
<dbReference type="InterPro" id="IPR007751">
    <property type="entry name" value="DUF676_lipase-like"/>
</dbReference>
<dbReference type="InterPro" id="IPR044294">
    <property type="entry name" value="Lipase-like"/>
</dbReference>
<name>A0A673ZXB3_SALTR</name>
<feature type="region of interest" description="Disordered" evidence="2">
    <location>
        <begin position="734"/>
        <end position="770"/>
    </location>
</feature>
<sequence>MSEVQATVEFSVELHKFYNVDLFQRGFYQIRASMKVPPRVPHKVEASLLHPPAVVDDVICSKTFQILYKNEEVVVNDVLVFKIMMLLDEKKVEESLNDMDFQLSLELYFTDGDFSPEELSSLQNISSRSLRLHFSLNRGIHQHINIMFDYFHLSVVSMAVHASLVALHQPLISFPRLVKSTWLNRNAPQQSKDSVIPALENVVFGTSYVKQLSVDGRTFLVSDQCLQHAFSLHHSLCASLLLAYQGLFGYFTSVSKDLPSSHRMELEELDVENRLTELCDQQRAESPDELAELVNMNLAQLCSLLMALWGQFLEVVSLQENVAALLAVEHHTLRVSRLVAPSTSLTLLTMEHLTNPHLTNPQMTTAIKSSSYFLSLPPLPVACADLDGDPGATTTTAGQANAVLNFDSLLEDDVLVASGVASQKGYFTALVSLDPQNKPAQAGPGAVAGLTTTDNNQVIHKNAAIDHCSQQLPDQYTPGSTTTGLRHIEVQPSDKDPYQGDTVTVLLPCRTDGDGTSKREIPEITQTDLCMSDSNHLAMRDWRSEVSDRPGGREVMTEVIPSASSRLSDSGIESEPSSFAIQLATQGGAGGLAGAPETELGPQQAERPLFSPAPRPVQPTSVHKGSMGAGEGLNPESTISAVSGVQSSLTSINSLPSDDEGEGGTSVSRAGPGPPVEEDEEEDNQMIENGFYEEGDGLAFVNGVVDEEEEDEGDGGAVGRSLLFEQLGLDHVQEPRGLPPGYGAPIRSPLAPSSVGSSQGRPLVPTPSTSLTSNSLRWQIIKMSSLSWWCSFVAAKEELKQLRLPGFLYSEVGDLASSVPYFSLEEDDNCDEGIHLIVCVHGLDGNSADLRLVKTYLELGLPGARIDFLMSERNQNDTFADFEQMTDRLLDEIVQYIQIYNLTVSKISFVGHSLGNLIVRSVLTRPRFKCYLSRLHTFLSLSGPHLGTLYNSSALVNTGLWFMQKWKKSGSLLQLTCRDHSDPRQTFLYKLSKKSGLHHFRNVVLVGSLQDRYVPYHSARIEMCKTALKDKQTGSVYVEMIENLLLPVLQNRDCNLVRYDVIHALPNTANSLIGRAAHIAVLDSEIFLEKFFLVAGLKFFQ</sequence>
<dbReference type="GeneTree" id="ENSGT00940000157565"/>
<evidence type="ECO:0000259" key="3">
    <source>
        <dbReference type="Pfam" id="PF05057"/>
    </source>
</evidence>
<feature type="region of interest" description="Disordered" evidence="2">
    <location>
        <begin position="588"/>
        <end position="683"/>
    </location>
</feature>
<dbReference type="Ensembl" id="ENSSTUT00000053740.1">
    <property type="protein sequence ID" value="ENSSTUP00000051395.1"/>
    <property type="gene ID" value="ENSSTUG00000021273.1"/>
</dbReference>
<feature type="domain" description="DUF676" evidence="3">
    <location>
        <begin position="833"/>
        <end position="1025"/>
    </location>
</feature>
<evidence type="ECO:0000313" key="4">
    <source>
        <dbReference type="Ensembl" id="ENSSTUP00000051395.1"/>
    </source>
</evidence>
<accession>A0A673ZXB3</accession>
<evidence type="ECO:0000256" key="2">
    <source>
        <dbReference type="SAM" id="MobiDB-lite"/>
    </source>
</evidence>